<evidence type="ECO:0000256" key="2">
    <source>
        <dbReference type="PROSITE-ProRule" id="PRU00176"/>
    </source>
</evidence>
<dbReference type="InterPro" id="IPR045164">
    <property type="entry name" value="RBM41/RNPC3"/>
</dbReference>
<evidence type="ECO:0000256" key="1">
    <source>
        <dbReference type="ARBA" id="ARBA00022884"/>
    </source>
</evidence>
<dbReference type="GO" id="GO:0097157">
    <property type="term" value="F:pre-mRNA intronic binding"/>
    <property type="evidence" value="ECO:0007669"/>
    <property type="project" value="TreeGrafter"/>
</dbReference>
<evidence type="ECO:0000259" key="4">
    <source>
        <dbReference type="PROSITE" id="PS50102"/>
    </source>
</evidence>
<accession>A0AAD7Y390</accession>
<dbReference type="Gene3D" id="3.30.70.330">
    <property type="match status" value="1"/>
</dbReference>
<feature type="region of interest" description="Disordered" evidence="3">
    <location>
        <begin position="100"/>
        <end position="141"/>
    </location>
</feature>
<dbReference type="InterPro" id="IPR012677">
    <property type="entry name" value="Nucleotide-bd_a/b_plait_sf"/>
</dbReference>
<dbReference type="GeneID" id="83208569"/>
<feature type="compositionally biased region" description="Acidic residues" evidence="3">
    <location>
        <begin position="217"/>
        <end position="229"/>
    </location>
</feature>
<feature type="compositionally biased region" description="Basic and acidic residues" evidence="3">
    <location>
        <begin position="206"/>
        <end position="216"/>
    </location>
</feature>
<dbReference type="GO" id="GO:0000398">
    <property type="term" value="P:mRNA splicing, via spliceosome"/>
    <property type="evidence" value="ECO:0007669"/>
    <property type="project" value="TreeGrafter"/>
</dbReference>
<dbReference type="SUPFAM" id="SSF54928">
    <property type="entry name" value="RNA-binding domain, RBD"/>
    <property type="match status" value="1"/>
</dbReference>
<sequence length="261" mass="29273">MQREAPGYHALHERPPQQQDTVTTLIVKHAPPSIAETTDQAIQYFKQYHAVDIRLMQSAAMKGTVFLDFADPAAAAQAYSQLQQLDQYGDAYKKIRVDYAKPNPSSRNTPKTAIGGGQQQQHVSPAPSTAELNPTPIAPHLGIEYPANPHLRYRYPDPSPEILNNIMHAIATVPRLYVQTLHLMNKMNLPPPFGPVQSDSIPDSLKAGDKRKHDELVASDESELESDEDEKQKERNKQATKSKILAAANERKRLFLRNQKR</sequence>
<dbReference type="Proteomes" id="UP001234581">
    <property type="component" value="Unassembled WGS sequence"/>
</dbReference>
<evidence type="ECO:0000313" key="6">
    <source>
        <dbReference type="Proteomes" id="UP001234581"/>
    </source>
</evidence>
<evidence type="ECO:0000256" key="3">
    <source>
        <dbReference type="SAM" id="MobiDB-lite"/>
    </source>
</evidence>
<gene>
    <name evidence="5" type="ORF">O0I10_001151</name>
</gene>
<feature type="region of interest" description="Disordered" evidence="3">
    <location>
        <begin position="194"/>
        <end position="261"/>
    </location>
</feature>
<dbReference type="EMBL" id="JARTCD010000003">
    <property type="protein sequence ID" value="KAJ8662975.1"/>
    <property type="molecule type" value="Genomic_DNA"/>
</dbReference>
<feature type="compositionally biased region" description="Polar residues" evidence="3">
    <location>
        <begin position="119"/>
        <end position="132"/>
    </location>
</feature>
<dbReference type="InterPro" id="IPR000504">
    <property type="entry name" value="RRM_dom"/>
</dbReference>
<dbReference type="GO" id="GO:0005689">
    <property type="term" value="C:U12-type spliceosomal complex"/>
    <property type="evidence" value="ECO:0007669"/>
    <property type="project" value="TreeGrafter"/>
</dbReference>
<keyword evidence="6" id="KW-1185">Reference proteome</keyword>
<name>A0AAD7Y390_9FUNG</name>
<dbReference type="InterPro" id="IPR035979">
    <property type="entry name" value="RBD_domain_sf"/>
</dbReference>
<protein>
    <recommendedName>
        <fullName evidence="4">RRM domain-containing protein</fullName>
    </recommendedName>
</protein>
<dbReference type="PANTHER" id="PTHR16105">
    <property type="entry name" value="RNA-BINDING REGION-CONTAINING PROTEIN 3"/>
    <property type="match status" value="1"/>
</dbReference>
<dbReference type="GO" id="GO:0030626">
    <property type="term" value="F:U12 snRNA binding"/>
    <property type="evidence" value="ECO:0007669"/>
    <property type="project" value="TreeGrafter"/>
</dbReference>
<proteinExistence type="predicted"/>
<reference evidence="5 6" key="1">
    <citation type="submission" date="2023-03" db="EMBL/GenBank/DDBJ databases">
        <title>Genome sequence of Lichtheimia ornata CBS 291.66.</title>
        <authorList>
            <person name="Mohabir J.T."/>
            <person name="Shea T.P."/>
            <person name="Kurbessoian T."/>
            <person name="Berby B."/>
            <person name="Fontaine J."/>
            <person name="Livny J."/>
            <person name="Gnirke A."/>
            <person name="Stajich J.E."/>
            <person name="Cuomo C.A."/>
        </authorList>
    </citation>
    <scope>NUCLEOTIDE SEQUENCE [LARGE SCALE GENOMIC DNA]</scope>
    <source>
        <strain evidence="5">CBS 291.66</strain>
    </source>
</reference>
<evidence type="ECO:0000313" key="5">
    <source>
        <dbReference type="EMBL" id="KAJ8662975.1"/>
    </source>
</evidence>
<dbReference type="PANTHER" id="PTHR16105:SF0">
    <property type="entry name" value="RNA-BINDING REGION-CONTAINING PROTEIN 3"/>
    <property type="match status" value="1"/>
</dbReference>
<keyword evidence="1 2" id="KW-0694">RNA-binding</keyword>
<dbReference type="PROSITE" id="PS50102">
    <property type="entry name" value="RRM"/>
    <property type="match status" value="1"/>
</dbReference>
<comment type="caution">
    <text evidence="5">The sequence shown here is derived from an EMBL/GenBank/DDBJ whole genome shotgun (WGS) entry which is preliminary data.</text>
</comment>
<organism evidence="5 6">
    <name type="scientific">Lichtheimia ornata</name>
    <dbReference type="NCBI Taxonomy" id="688661"/>
    <lineage>
        <taxon>Eukaryota</taxon>
        <taxon>Fungi</taxon>
        <taxon>Fungi incertae sedis</taxon>
        <taxon>Mucoromycota</taxon>
        <taxon>Mucoromycotina</taxon>
        <taxon>Mucoromycetes</taxon>
        <taxon>Mucorales</taxon>
        <taxon>Lichtheimiaceae</taxon>
        <taxon>Lichtheimia</taxon>
    </lineage>
</organism>
<feature type="domain" description="RRM" evidence="4">
    <location>
        <begin position="23"/>
        <end position="102"/>
    </location>
</feature>
<dbReference type="AlphaFoldDB" id="A0AAD7Y390"/>
<dbReference type="RefSeq" id="XP_058347887.1">
    <property type="nucleotide sequence ID" value="XM_058481249.1"/>
</dbReference>